<dbReference type="Pfam" id="PF00581">
    <property type="entry name" value="Rhodanese"/>
    <property type="match status" value="2"/>
</dbReference>
<evidence type="ECO:0000313" key="4">
    <source>
        <dbReference type="EMBL" id="CAE0354624.1"/>
    </source>
</evidence>
<accession>A0A7S3NA63</accession>
<evidence type="ECO:0000256" key="2">
    <source>
        <dbReference type="ARBA" id="ARBA00022737"/>
    </source>
</evidence>
<protein>
    <recommendedName>
        <fullName evidence="3">Rhodanese domain-containing protein</fullName>
    </recommendedName>
</protein>
<keyword evidence="1" id="KW-0808">Transferase</keyword>
<keyword evidence="2" id="KW-0677">Repeat</keyword>
<feature type="domain" description="Rhodanese" evidence="3">
    <location>
        <begin position="40"/>
        <end position="155"/>
    </location>
</feature>
<sequence>MGGSHSAKFADKFLVSTQELAAELFEGEAKQEEFKLKKDVTKHVRVLDASLGGKAAKDKFLETAIPTACFVDVMTELADKSGKFPNTLPTPEIVKTVMENLGIGKNDNIVLYGQQGKISGATRAYFILSVYGFKNVRVLDGGLKKYVDEGLPTVKGEEYTGAKSKVTGLKLPQHKVAYYEEMKEFSEGKLPDIQLVDCRPASGFNGNADDNIEGCRQGNIPGAINVPASELLNADTQTFKNEEEIKQIVEKYNIDPAKRTITMCRTGVAASSGYFAFLRSGFKHLEIYDGSWSEFGSL</sequence>
<dbReference type="InterPro" id="IPR001763">
    <property type="entry name" value="Rhodanese-like_dom"/>
</dbReference>
<dbReference type="EMBL" id="HBII01032662">
    <property type="protein sequence ID" value="CAE0354624.1"/>
    <property type="molecule type" value="Transcribed_RNA"/>
</dbReference>
<dbReference type="Gene3D" id="3.40.250.10">
    <property type="entry name" value="Rhodanese-like domain"/>
    <property type="match status" value="2"/>
</dbReference>
<dbReference type="GO" id="GO:0005739">
    <property type="term" value="C:mitochondrion"/>
    <property type="evidence" value="ECO:0007669"/>
    <property type="project" value="TreeGrafter"/>
</dbReference>
<dbReference type="SMART" id="SM00450">
    <property type="entry name" value="RHOD"/>
    <property type="match status" value="2"/>
</dbReference>
<dbReference type="InterPro" id="IPR045078">
    <property type="entry name" value="TST/MPST-like"/>
</dbReference>
<dbReference type="GO" id="GO:0004792">
    <property type="term" value="F:thiosulfate-cyanide sulfurtransferase activity"/>
    <property type="evidence" value="ECO:0007669"/>
    <property type="project" value="TreeGrafter"/>
</dbReference>
<gene>
    <name evidence="4" type="ORF">EHAR0213_LOCUS13540</name>
</gene>
<dbReference type="InterPro" id="IPR036873">
    <property type="entry name" value="Rhodanese-like_dom_sf"/>
</dbReference>
<organism evidence="4">
    <name type="scientific">Euplotes harpa</name>
    <dbReference type="NCBI Taxonomy" id="151035"/>
    <lineage>
        <taxon>Eukaryota</taxon>
        <taxon>Sar</taxon>
        <taxon>Alveolata</taxon>
        <taxon>Ciliophora</taxon>
        <taxon>Intramacronucleata</taxon>
        <taxon>Spirotrichea</taxon>
        <taxon>Hypotrichia</taxon>
        <taxon>Euplotida</taxon>
        <taxon>Euplotidae</taxon>
        <taxon>Euplotes</taxon>
    </lineage>
</organism>
<dbReference type="PANTHER" id="PTHR11364:SF27">
    <property type="entry name" value="SULFURTRANSFERASE"/>
    <property type="match status" value="1"/>
</dbReference>
<dbReference type="PANTHER" id="PTHR11364">
    <property type="entry name" value="THIOSULFATE SULFERTANSFERASE"/>
    <property type="match status" value="1"/>
</dbReference>
<dbReference type="CDD" id="cd01448">
    <property type="entry name" value="TST_Repeat_1"/>
    <property type="match status" value="1"/>
</dbReference>
<name>A0A7S3NA63_9SPIT</name>
<evidence type="ECO:0000259" key="3">
    <source>
        <dbReference type="PROSITE" id="PS50206"/>
    </source>
</evidence>
<dbReference type="CDD" id="cd01449">
    <property type="entry name" value="TST_Repeat_2"/>
    <property type="match status" value="1"/>
</dbReference>
<feature type="domain" description="Rhodanese" evidence="3">
    <location>
        <begin position="189"/>
        <end position="297"/>
    </location>
</feature>
<dbReference type="SUPFAM" id="SSF52821">
    <property type="entry name" value="Rhodanese/Cell cycle control phosphatase"/>
    <property type="match status" value="2"/>
</dbReference>
<reference evidence="4" key="1">
    <citation type="submission" date="2021-01" db="EMBL/GenBank/DDBJ databases">
        <authorList>
            <person name="Corre E."/>
            <person name="Pelletier E."/>
            <person name="Niang G."/>
            <person name="Scheremetjew M."/>
            <person name="Finn R."/>
            <person name="Kale V."/>
            <person name="Holt S."/>
            <person name="Cochrane G."/>
            <person name="Meng A."/>
            <person name="Brown T."/>
            <person name="Cohen L."/>
        </authorList>
    </citation>
    <scope>NUCLEOTIDE SEQUENCE</scope>
    <source>
        <strain evidence="4">FSP1.4</strain>
    </source>
</reference>
<evidence type="ECO:0000256" key="1">
    <source>
        <dbReference type="ARBA" id="ARBA00022679"/>
    </source>
</evidence>
<proteinExistence type="predicted"/>
<dbReference type="AlphaFoldDB" id="A0A7S3NA63"/>
<dbReference type="PROSITE" id="PS50206">
    <property type="entry name" value="RHODANESE_3"/>
    <property type="match status" value="2"/>
</dbReference>